<evidence type="ECO:0000256" key="1">
    <source>
        <dbReference type="SAM" id="MobiDB-lite"/>
    </source>
</evidence>
<accession>A0A382Q7G9</accession>
<sequence length="40" mass="4571">MMDGGTKATTPWRRQAATRTSLEERTMHNVHWRLGIGFGL</sequence>
<name>A0A382Q7G9_9ZZZZ</name>
<dbReference type="EMBL" id="UINC01112517">
    <property type="protein sequence ID" value="SVC81519.1"/>
    <property type="molecule type" value="Genomic_DNA"/>
</dbReference>
<feature type="non-terminal residue" evidence="2">
    <location>
        <position position="40"/>
    </location>
</feature>
<proteinExistence type="predicted"/>
<dbReference type="AlphaFoldDB" id="A0A382Q7G9"/>
<protein>
    <submittedName>
        <fullName evidence="2">Uncharacterized protein</fullName>
    </submittedName>
</protein>
<gene>
    <name evidence="2" type="ORF">METZ01_LOCUS334373</name>
</gene>
<feature type="region of interest" description="Disordered" evidence="1">
    <location>
        <begin position="1"/>
        <end position="21"/>
    </location>
</feature>
<reference evidence="2" key="1">
    <citation type="submission" date="2018-05" db="EMBL/GenBank/DDBJ databases">
        <authorList>
            <person name="Lanie J.A."/>
            <person name="Ng W.-L."/>
            <person name="Kazmierczak K.M."/>
            <person name="Andrzejewski T.M."/>
            <person name="Davidsen T.M."/>
            <person name="Wayne K.J."/>
            <person name="Tettelin H."/>
            <person name="Glass J.I."/>
            <person name="Rusch D."/>
            <person name="Podicherti R."/>
            <person name="Tsui H.-C.T."/>
            <person name="Winkler M.E."/>
        </authorList>
    </citation>
    <scope>NUCLEOTIDE SEQUENCE</scope>
</reference>
<organism evidence="2">
    <name type="scientific">marine metagenome</name>
    <dbReference type="NCBI Taxonomy" id="408172"/>
    <lineage>
        <taxon>unclassified sequences</taxon>
        <taxon>metagenomes</taxon>
        <taxon>ecological metagenomes</taxon>
    </lineage>
</organism>
<evidence type="ECO:0000313" key="2">
    <source>
        <dbReference type="EMBL" id="SVC81519.1"/>
    </source>
</evidence>